<dbReference type="Gene3D" id="3.30.70.360">
    <property type="match status" value="1"/>
</dbReference>
<dbReference type="NCBIfam" id="TIGR01891">
    <property type="entry name" value="amidohydrolases"/>
    <property type="match status" value="1"/>
</dbReference>
<dbReference type="InterPro" id="IPR011650">
    <property type="entry name" value="Peptidase_M20_dimer"/>
</dbReference>
<dbReference type="InterPro" id="IPR002933">
    <property type="entry name" value="Peptidase_M20"/>
</dbReference>
<dbReference type="EC" id="3.4.13.4" evidence="10"/>
<dbReference type="InterPro" id="IPR052030">
    <property type="entry name" value="Peptidase_M20/M20A_hydrolases"/>
</dbReference>
<comment type="catalytic activity">
    <reaction evidence="8">
        <text>beta-alanyl-L-ornithine + H2O = beta-alanine + L-ornithine</text>
        <dbReference type="Rhea" id="RHEA:59612"/>
        <dbReference type="ChEBI" id="CHEBI:15377"/>
        <dbReference type="ChEBI" id="CHEBI:46911"/>
        <dbReference type="ChEBI" id="CHEBI:57966"/>
        <dbReference type="ChEBI" id="CHEBI:143162"/>
        <dbReference type="EC" id="3.4.13.4"/>
    </reaction>
    <physiologicalReaction direction="left-to-right" evidence="8">
        <dbReference type="Rhea" id="RHEA:59613"/>
    </physiologicalReaction>
</comment>
<evidence type="ECO:0000256" key="2">
    <source>
        <dbReference type="ARBA" id="ARBA00022670"/>
    </source>
</evidence>
<keyword evidence="2" id="KW-0645">Protease</keyword>
<accession>A0A8J9YLR0</accession>
<evidence type="ECO:0000256" key="6">
    <source>
        <dbReference type="ARBA" id="ARBA00051059"/>
    </source>
</evidence>
<dbReference type="Pfam" id="PF07687">
    <property type="entry name" value="M20_dimer"/>
    <property type="match status" value="1"/>
</dbReference>
<keyword evidence="1" id="KW-0121">Carboxypeptidase</keyword>
<dbReference type="SUPFAM" id="SSF55031">
    <property type="entry name" value="Bacterial exopeptidase dimerisation domain"/>
    <property type="match status" value="1"/>
</dbReference>
<dbReference type="Gene3D" id="3.40.630.10">
    <property type="entry name" value="Zn peptidases"/>
    <property type="match status" value="1"/>
</dbReference>
<dbReference type="Pfam" id="PF01546">
    <property type="entry name" value="Peptidase_M20"/>
    <property type="match status" value="1"/>
</dbReference>
<evidence type="ECO:0000256" key="5">
    <source>
        <dbReference type="ARBA" id="ARBA00050966"/>
    </source>
</evidence>
<dbReference type="Proteomes" id="UP000838412">
    <property type="component" value="Chromosome 1"/>
</dbReference>
<evidence type="ECO:0000256" key="10">
    <source>
        <dbReference type="ARBA" id="ARBA00066906"/>
    </source>
</evidence>
<evidence type="ECO:0000313" key="14">
    <source>
        <dbReference type="Proteomes" id="UP000838412"/>
    </source>
</evidence>
<dbReference type="FunFam" id="3.30.70.360:FF:000004">
    <property type="entry name" value="Peptidase M20 domain-containing protein 2"/>
    <property type="match status" value="1"/>
</dbReference>
<evidence type="ECO:0000256" key="11">
    <source>
        <dbReference type="ARBA" id="ARBA00074447"/>
    </source>
</evidence>
<name>A0A8J9YLR0_BRALA</name>
<comment type="catalytic activity">
    <reaction evidence="6">
        <text>beta-alanyl-L-lysine + H2O = beta-alanine + L-lysine</text>
        <dbReference type="Rhea" id="RHEA:59608"/>
        <dbReference type="ChEBI" id="CHEBI:15377"/>
        <dbReference type="ChEBI" id="CHEBI:32551"/>
        <dbReference type="ChEBI" id="CHEBI:57966"/>
        <dbReference type="ChEBI" id="CHEBI:143161"/>
        <dbReference type="EC" id="3.4.13.4"/>
    </reaction>
    <physiologicalReaction direction="left-to-right" evidence="6">
        <dbReference type="Rhea" id="RHEA:59609"/>
    </physiologicalReaction>
</comment>
<evidence type="ECO:0000256" key="4">
    <source>
        <dbReference type="ARBA" id="ARBA00050333"/>
    </source>
</evidence>
<comment type="catalytic activity">
    <reaction evidence="7">
        <text>N(2)-(4-aminobutanoyl)-L-lysine + H2O = 4-aminobutanoate + L-lysine</text>
        <dbReference type="Rhea" id="RHEA:59620"/>
        <dbReference type="ChEBI" id="CHEBI:15377"/>
        <dbReference type="ChEBI" id="CHEBI:32551"/>
        <dbReference type="ChEBI" id="CHEBI:59888"/>
        <dbReference type="ChEBI" id="CHEBI:143159"/>
        <dbReference type="EC" id="3.4.13.4"/>
    </reaction>
    <physiologicalReaction direction="left-to-right" evidence="7">
        <dbReference type="Rhea" id="RHEA:59621"/>
    </physiologicalReaction>
</comment>
<dbReference type="AlphaFoldDB" id="A0A8J9YLR0"/>
<feature type="domain" description="Peptidase M20 dimerisation" evidence="12">
    <location>
        <begin position="285"/>
        <end position="378"/>
    </location>
</feature>
<evidence type="ECO:0000256" key="7">
    <source>
        <dbReference type="ARBA" id="ARBA00051262"/>
    </source>
</evidence>
<dbReference type="GO" id="GO:0006508">
    <property type="term" value="P:proteolysis"/>
    <property type="evidence" value="ECO:0007669"/>
    <property type="project" value="UniProtKB-KW"/>
</dbReference>
<dbReference type="PANTHER" id="PTHR30575">
    <property type="entry name" value="PEPTIDASE M20"/>
    <property type="match status" value="1"/>
</dbReference>
<dbReference type="SUPFAM" id="SSF53187">
    <property type="entry name" value="Zn-dependent exopeptidases"/>
    <property type="match status" value="1"/>
</dbReference>
<reference evidence="13" key="1">
    <citation type="submission" date="2022-01" db="EMBL/GenBank/DDBJ databases">
        <authorList>
            <person name="Braso-Vives M."/>
        </authorList>
    </citation>
    <scope>NUCLEOTIDE SEQUENCE</scope>
</reference>
<dbReference type="OrthoDB" id="6119954at2759"/>
<evidence type="ECO:0000256" key="1">
    <source>
        <dbReference type="ARBA" id="ARBA00022645"/>
    </source>
</evidence>
<keyword evidence="3" id="KW-0378">Hydrolase</keyword>
<evidence type="ECO:0000313" key="13">
    <source>
        <dbReference type="EMBL" id="CAH1225179.1"/>
    </source>
</evidence>
<keyword evidence="14" id="KW-1185">Reference proteome</keyword>
<dbReference type="PANTHER" id="PTHR30575:SF0">
    <property type="entry name" value="XAA-ARG DIPEPTIDASE"/>
    <property type="match status" value="1"/>
</dbReference>
<sequence length="514" mass="56442">MWQVPEAQTTTPQVEYGKGESHDHIVMQNTGGCLASEHPWGSSSHLNGLENPSATCAAKSAQHKIIESIGDCLASEHPWGSHRKPPLGKPAAPCTTNGPDVVRPLITFDRKPPAMDATQIKEKSCSAIQSRSKELWDLSQEIWKNPELAFKEHYAHRVLAEFLENRGFRVDRHYELETAFRAVCGEEGGLHVCVICEYDALPGIGHGCGHNLIAEVGVAAGIAIKEVIQDFGQPVKVTVLGTPAEEQGGGKNILIERGCFKGVDFAMMAHPDICSIARWRCLARVSVEVTYKGHASHPAYQTWEGTNALDAAVLCLNNISVLRQQMRPHHQIHGIIVDGGSHPDVIPEETKLEFQLRAPLRSDLDLLERQLVACFQAAATATGCELEYKFHKGPEYYLNVLQNDTLITRYEKNSRDLGVEFCTDQKVFAGEMFSGSTDMGNVSHVVPSIHPEFSIGDTAATHSALFTKVAGAPEAQPYTLTQGKVLAMTAIDVICHPELFKKMKEDFKHDIANT</sequence>
<dbReference type="EMBL" id="OV696686">
    <property type="protein sequence ID" value="CAH1225179.1"/>
    <property type="molecule type" value="Genomic_DNA"/>
</dbReference>
<comment type="catalytic activity">
    <reaction evidence="5">
        <text>N(2)-(4-aminobutanoyl)-L-ornithine + H2O = 4-aminobutanoate + L-ornithine</text>
        <dbReference type="Rhea" id="RHEA:59624"/>
        <dbReference type="ChEBI" id="CHEBI:15377"/>
        <dbReference type="ChEBI" id="CHEBI:46911"/>
        <dbReference type="ChEBI" id="CHEBI:59888"/>
        <dbReference type="ChEBI" id="CHEBI:143160"/>
        <dbReference type="EC" id="3.4.13.4"/>
    </reaction>
    <physiologicalReaction direction="left-to-right" evidence="5">
        <dbReference type="Rhea" id="RHEA:59625"/>
    </physiologicalReaction>
</comment>
<dbReference type="CDD" id="cd05672">
    <property type="entry name" value="M20_ACY1L2-like"/>
    <property type="match status" value="1"/>
</dbReference>
<evidence type="ECO:0000256" key="9">
    <source>
        <dbReference type="ARBA" id="ARBA00059388"/>
    </source>
</evidence>
<comment type="catalytic activity">
    <reaction evidence="4">
        <text>N(2)-(4-aminobutanoyl)-L-arginine + H2O = 4-aminobutanoate + L-arginine</text>
        <dbReference type="Rhea" id="RHEA:59628"/>
        <dbReference type="ChEBI" id="CHEBI:15377"/>
        <dbReference type="ChEBI" id="CHEBI:32682"/>
        <dbReference type="ChEBI" id="CHEBI:59888"/>
        <dbReference type="ChEBI" id="CHEBI:143158"/>
        <dbReference type="EC" id="3.4.13.4"/>
    </reaction>
    <physiologicalReaction direction="left-to-right" evidence="4">
        <dbReference type="Rhea" id="RHEA:59629"/>
    </physiologicalReaction>
</comment>
<evidence type="ECO:0000256" key="8">
    <source>
        <dbReference type="ARBA" id="ARBA00052488"/>
    </source>
</evidence>
<dbReference type="GO" id="GO:0051246">
    <property type="term" value="P:regulation of protein metabolic process"/>
    <property type="evidence" value="ECO:0007669"/>
    <property type="project" value="UniProtKB-ARBA"/>
</dbReference>
<evidence type="ECO:0000256" key="3">
    <source>
        <dbReference type="ARBA" id="ARBA00022801"/>
    </source>
</evidence>
<gene>
    <name evidence="13" type="primary">PM20D2</name>
    <name evidence="13" type="ORF">BLAG_LOCUS124</name>
</gene>
<dbReference type="FunFam" id="3.40.630.10:FF:000039">
    <property type="entry name" value="Peptidase M20 domain-containing protein 2"/>
    <property type="match status" value="1"/>
</dbReference>
<organism evidence="13 14">
    <name type="scientific">Branchiostoma lanceolatum</name>
    <name type="common">Common lancelet</name>
    <name type="synonym">Amphioxus lanceolatum</name>
    <dbReference type="NCBI Taxonomy" id="7740"/>
    <lineage>
        <taxon>Eukaryota</taxon>
        <taxon>Metazoa</taxon>
        <taxon>Chordata</taxon>
        <taxon>Cephalochordata</taxon>
        <taxon>Leptocardii</taxon>
        <taxon>Amphioxiformes</taxon>
        <taxon>Branchiostomatidae</taxon>
        <taxon>Branchiostoma</taxon>
    </lineage>
</organism>
<dbReference type="GO" id="GO:0016805">
    <property type="term" value="F:dipeptidase activity"/>
    <property type="evidence" value="ECO:0007669"/>
    <property type="project" value="TreeGrafter"/>
</dbReference>
<dbReference type="InterPro" id="IPR036264">
    <property type="entry name" value="Bact_exopeptidase_dim_dom"/>
</dbReference>
<evidence type="ECO:0000259" key="12">
    <source>
        <dbReference type="Pfam" id="PF07687"/>
    </source>
</evidence>
<dbReference type="GO" id="GO:0004180">
    <property type="term" value="F:carboxypeptidase activity"/>
    <property type="evidence" value="ECO:0007669"/>
    <property type="project" value="UniProtKB-KW"/>
</dbReference>
<comment type="function">
    <text evidence="9">Catalyzes the peptide bond hydrolysis in dipeptides having basic amino acids lysine, ornithine or arginine at C-terminus. Postulated to function in a metabolite repair mechanism by eliminating alternate dipeptide by-products formed during carnosine synthesis.</text>
</comment>
<proteinExistence type="predicted"/>
<dbReference type="InterPro" id="IPR017439">
    <property type="entry name" value="Amidohydrolase"/>
</dbReference>
<protein>
    <recommendedName>
        <fullName evidence="11">Xaa-Arg dipeptidase</fullName>
        <ecNumber evidence="10">3.4.13.4</ecNumber>
    </recommendedName>
</protein>